<evidence type="ECO:0000259" key="8">
    <source>
        <dbReference type="PROSITE" id="PS50850"/>
    </source>
</evidence>
<evidence type="ECO:0000313" key="9">
    <source>
        <dbReference type="EMBL" id="PIC03955.1"/>
    </source>
</evidence>
<dbReference type="Proteomes" id="UP000230559">
    <property type="component" value="Unassembled WGS sequence"/>
</dbReference>
<keyword evidence="6 7" id="KW-0472">Membrane</keyword>
<feature type="transmembrane region" description="Helical" evidence="7">
    <location>
        <begin position="367"/>
        <end position="389"/>
    </location>
</feature>
<dbReference type="RefSeq" id="WP_069201713.1">
    <property type="nucleotide sequence ID" value="NZ_PEDM01000036.1"/>
</dbReference>
<evidence type="ECO:0000256" key="1">
    <source>
        <dbReference type="ARBA" id="ARBA00004651"/>
    </source>
</evidence>
<gene>
    <name evidence="9" type="ORF">CS060_12220</name>
</gene>
<protein>
    <submittedName>
        <fullName evidence="9">MFS transporter</fullName>
    </submittedName>
</protein>
<feature type="transmembrane region" description="Helical" evidence="7">
    <location>
        <begin position="285"/>
        <end position="302"/>
    </location>
</feature>
<proteinExistence type="predicted"/>
<feature type="transmembrane region" description="Helical" evidence="7">
    <location>
        <begin position="139"/>
        <end position="161"/>
    </location>
</feature>
<keyword evidence="3" id="KW-1003">Cell membrane</keyword>
<dbReference type="PROSITE" id="PS50850">
    <property type="entry name" value="MFS"/>
    <property type="match status" value="1"/>
</dbReference>
<keyword evidence="2" id="KW-0813">Transport</keyword>
<evidence type="ECO:0000256" key="6">
    <source>
        <dbReference type="ARBA" id="ARBA00023136"/>
    </source>
</evidence>
<feature type="domain" description="Major facilitator superfamily (MFS) profile" evidence="8">
    <location>
        <begin position="1"/>
        <end position="395"/>
    </location>
</feature>
<comment type="subcellular location">
    <subcellularLocation>
        <location evidence="1">Cell membrane</location>
        <topology evidence="1">Multi-pass membrane protein</topology>
    </subcellularLocation>
</comment>
<sequence>MIGDIMLSRNEFLVLFGNSTSQLGSVIFAMALNWWIVDVTSSAKVLGVVTAISLIPSVLINLFGGVISDRLNKRNILIVMDIIAGSVCIILGFFVDDGNVNIPLVIAVNIALSVSFSLFSPTMRAIIPEIIDENRIKTINSYLTTSSEIIKVSGPIVGAWLFSLDFIGISAIFIINGVSFLISAFMEFFIKYSYIQSNKERSYFKDFVEGFKYVRREPLLIRLLIAVSLVNFFIAGYNIILPVLVNSLYKDSTVYSLALSSEALGGIIGAFLLSFSKGKSQLVHISRELILCGSVFILLIFFSNLYVLYGVIFFFGFFLTRFNVLFFTYIQTNIDKKLLGRVFSFIFTIAIIFMPIGNTIFGFLGDYFYKGLLPIIGIGIVLSVILLFFNKSVLRYERTSRERMEA</sequence>
<evidence type="ECO:0000256" key="5">
    <source>
        <dbReference type="ARBA" id="ARBA00022989"/>
    </source>
</evidence>
<keyword evidence="5 7" id="KW-1133">Transmembrane helix</keyword>
<feature type="transmembrane region" description="Helical" evidence="7">
    <location>
        <begin position="12"/>
        <end position="37"/>
    </location>
</feature>
<feature type="transmembrane region" description="Helical" evidence="7">
    <location>
        <begin position="219"/>
        <end position="240"/>
    </location>
</feature>
<feature type="transmembrane region" description="Helical" evidence="7">
    <location>
        <begin position="342"/>
        <end position="361"/>
    </location>
</feature>
<dbReference type="InterPro" id="IPR011701">
    <property type="entry name" value="MFS"/>
</dbReference>
<dbReference type="SUPFAM" id="SSF103473">
    <property type="entry name" value="MFS general substrate transporter"/>
    <property type="match status" value="1"/>
</dbReference>
<feature type="transmembrane region" description="Helical" evidence="7">
    <location>
        <begin position="76"/>
        <end position="94"/>
    </location>
</feature>
<dbReference type="EMBL" id="PEDM01000036">
    <property type="protein sequence ID" value="PIC03955.1"/>
    <property type="molecule type" value="Genomic_DNA"/>
</dbReference>
<feature type="transmembrane region" description="Helical" evidence="7">
    <location>
        <begin position="100"/>
        <end position="119"/>
    </location>
</feature>
<name>A0A2G5RMI6_9BACL</name>
<evidence type="ECO:0000256" key="4">
    <source>
        <dbReference type="ARBA" id="ARBA00022692"/>
    </source>
</evidence>
<dbReference type="Gene3D" id="1.20.1250.20">
    <property type="entry name" value="MFS general substrate transporter like domains"/>
    <property type="match status" value="1"/>
</dbReference>
<dbReference type="InterPro" id="IPR020846">
    <property type="entry name" value="MFS_dom"/>
</dbReference>
<feature type="transmembrane region" description="Helical" evidence="7">
    <location>
        <begin position="308"/>
        <end position="330"/>
    </location>
</feature>
<dbReference type="PANTHER" id="PTHR23513:SF11">
    <property type="entry name" value="STAPHYLOFERRIN A TRANSPORTER"/>
    <property type="match status" value="1"/>
</dbReference>
<feature type="transmembrane region" description="Helical" evidence="7">
    <location>
        <begin position="43"/>
        <end position="64"/>
    </location>
</feature>
<evidence type="ECO:0000256" key="3">
    <source>
        <dbReference type="ARBA" id="ARBA00022475"/>
    </source>
</evidence>
<evidence type="ECO:0000256" key="7">
    <source>
        <dbReference type="SAM" id="Phobius"/>
    </source>
</evidence>
<reference evidence="9 10" key="1">
    <citation type="submission" date="2017-10" db="EMBL/GenBank/DDBJ databases">
        <title>Draft genome sequence of Anoxybacillus flavithermus KU2-6-11 from caldera Uzon (Russia:Kamchtka).</title>
        <authorList>
            <person name="Korzhuk A.V."/>
            <person name="Rozanov A.S."/>
            <person name="Bryanskaya A.V."/>
            <person name="Peltek S.E."/>
        </authorList>
    </citation>
    <scope>NUCLEOTIDE SEQUENCE [LARGE SCALE GENOMIC DNA]</scope>
    <source>
        <strain evidence="9 10">KU2-6_11</strain>
    </source>
</reference>
<dbReference type="AlphaFoldDB" id="A0A2G5RMI6"/>
<dbReference type="GO" id="GO:0022857">
    <property type="term" value="F:transmembrane transporter activity"/>
    <property type="evidence" value="ECO:0007669"/>
    <property type="project" value="InterPro"/>
</dbReference>
<keyword evidence="4 7" id="KW-0812">Transmembrane</keyword>
<accession>A0A2G5RMI6</accession>
<organism evidence="9 10">
    <name type="scientific">Anoxybacillus flavithermus</name>
    <dbReference type="NCBI Taxonomy" id="33934"/>
    <lineage>
        <taxon>Bacteria</taxon>
        <taxon>Bacillati</taxon>
        <taxon>Bacillota</taxon>
        <taxon>Bacilli</taxon>
        <taxon>Bacillales</taxon>
        <taxon>Anoxybacillaceae</taxon>
        <taxon>Anoxybacillus</taxon>
    </lineage>
</organism>
<evidence type="ECO:0000256" key="2">
    <source>
        <dbReference type="ARBA" id="ARBA00022448"/>
    </source>
</evidence>
<dbReference type="PANTHER" id="PTHR23513">
    <property type="entry name" value="INTEGRAL MEMBRANE EFFLUX PROTEIN-RELATED"/>
    <property type="match status" value="1"/>
</dbReference>
<dbReference type="InterPro" id="IPR036259">
    <property type="entry name" value="MFS_trans_sf"/>
</dbReference>
<feature type="transmembrane region" description="Helical" evidence="7">
    <location>
        <begin position="167"/>
        <end position="190"/>
    </location>
</feature>
<comment type="caution">
    <text evidence="9">The sequence shown here is derived from an EMBL/GenBank/DDBJ whole genome shotgun (WGS) entry which is preliminary data.</text>
</comment>
<dbReference type="CDD" id="cd06173">
    <property type="entry name" value="MFS_MefA_like"/>
    <property type="match status" value="1"/>
</dbReference>
<feature type="transmembrane region" description="Helical" evidence="7">
    <location>
        <begin position="252"/>
        <end position="273"/>
    </location>
</feature>
<dbReference type="Pfam" id="PF07690">
    <property type="entry name" value="MFS_1"/>
    <property type="match status" value="1"/>
</dbReference>
<evidence type="ECO:0000313" key="10">
    <source>
        <dbReference type="Proteomes" id="UP000230559"/>
    </source>
</evidence>
<dbReference type="GO" id="GO:0005886">
    <property type="term" value="C:plasma membrane"/>
    <property type="evidence" value="ECO:0007669"/>
    <property type="project" value="UniProtKB-SubCell"/>
</dbReference>